<evidence type="ECO:0000256" key="5">
    <source>
        <dbReference type="ARBA" id="ARBA00023136"/>
    </source>
</evidence>
<dbReference type="PANTHER" id="PTHR23504">
    <property type="entry name" value="MAJOR FACILITATOR SUPERFAMILY DOMAIN-CONTAINING PROTEIN 10"/>
    <property type="match status" value="1"/>
</dbReference>
<comment type="caution">
    <text evidence="8">The sequence shown here is derived from an EMBL/GenBank/DDBJ whole genome shotgun (WGS) entry which is preliminary data.</text>
</comment>
<accession>A0A1J5GA53</accession>
<feature type="transmembrane region" description="Helical" evidence="6">
    <location>
        <begin position="153"/>
        <end position="174"/>
    </location>
</feature>
<feature type="domain" description="Major facilitator superfamily (MFS) profile" evidence="7">
    <location>
        <begin position="13"/>
        <end position="416"/>
    </location>
</feature>
<dbReference type="Proteomes" id="UP000182059">
    <property type="component" value="Unassembled WGS sequence"/>
</dbReference>
<keyword evidence="4 6" id="KW-1133">Transmembrane helix</keyword>
<dbReference type="GO" id="GO:0022857">
    <property type="term" value="F:transmembrane transporter activity"/>
    <property type="evidence" value="ECO:0007669"/>
    <property type="project" value="InterPro"/>
</dbReference>
<organism evidence="8 9">
    <name type="scientific">Candidatus Nomurabacteria bacterium CG2_30_43_9</name>
    <dbReference type="NCBI Taxonomy" id="1805283"/>
    <lineage>
        <taxon>Bacteria</taxon>
        <taxon>Candidatus Nomuraibacteriota</taxon>
    </lineage>
</organism>
<dbReference type="Gene3D" id="1.20.1250.20">
    <property type="entry name" value="MFS general substrate transporter like domains"/>
    <property type="match status" value="1"/>
</dbReference>
<evidence type="ECO:0000313" key="8">
    <source>
        <dbReference type="EMBL" id="OIP64790.1"/>
    </source>
</evidence>
<feature type="transmembrane region" description="Helical" evidence="6">
    <location>
        <begin position="330"/>
        <end position="348"/>
    </location>
</feature>
<reference evidence="8 9" key="1">
    <citation type="journal article" date="2016" name="Environ. Microbiol.">
        <title>Genomic resolution of a cold subsurface aquifer community provides metabolic insights for novel microbes adapted to high CO concentrations.</title>
        <authorList>
            <person name="Probst A.J."/>
            <person name="Castelle C.J."/>
            <person name="Singh A."/>
            <person name="Brown C.T."/>
            <person name="Anantharaman K."/>
            <person name="Sharon I."/>
            <person name="Hug L.A."/>
            <person name="Burstein D."/>
            <person name="Emerson J.B."/>
            <person name="Thomas B.C."/>
            <person name="Banfield J.F."/>
        </authorList>
    </citation>
    <scope>NUCLEOTIDE SEQUENCE [LARGE SCALE GENOMIC DNA]</scope>
    <source>
        <strain evidence="8">CG2_30_43_9</strain>
    </source>
</reference>
<feature type="transmembrane region" description="Helical" evidence="6">
    <location>
        <begin position="92"/>
        <end position="112"/>
    </location>
</feature>
<evidence type="ECO:0000256" key="2">
    <source>
        <dbReference type="ARBA" id="ARBA00022448"/>
    </source>
</evidence>
<gene>
    <name evidence="8" type="ORF">AUK15_02915</name>
</gene>
<evidence type="ECO:0000313" key="9">
    <source>
        <dbReference type="Proteomes" id="UP000182059"/>
    </source>
</evidence>
<dbReference type="InterPro" id="IPR036259">
    <property type="entry name" value="MFS_trans_sf"/>
</dbReference>
<dbReference type="InterPro" id="IPR001958">
    <property type="entry name" value="Tet-R_TetA/multi-R_MdtG-like"/>
</dbReference>
<dbReference type="AlphaFoldDB" id="A0A1J5GA53"/>
<sequence>MMSHSQKDPARKIVPLVFITVLIDMLGIGILIPVIPQLFTNPQSPHYILASTAYGESGYFLVGLLLALYAGGMFLSAPIFGELSDRYGRKKMLSLALTGGALSYALFAFAVATQNIPLLLFARVTGGLSAGNIGIAQAVIADITPPALLAGRFGLIGAAFGIGFILGPSLGGILSNPKGLGIFGASTPFWFSAFLAGVNVLWVLFVLPETNKHIERIHKNLSLLRSFTNIAKAFRPSKLRALFGVNFLFQAGFSFYTSFLGVLLVYRFAMSEVDIGTYFSFVGIFIVLTQGLITRPVTKRFTEKQILSKMIPAVSLIIILIALAPTETTLYLIAPFFAVAVGLSMANLTSAVSRRAGDTIQGEVLGINSSVNALAQAFPPLLGGVIATLSTPATALLVGATSVAFAAYGYKHVTHD</sequence>
<evidence type="ECO:0000256" key="4">
    <source>
        <dbReference type="ARBA" id="ARBA00022989"/>
    </source>
</evidence>
<protein>
    <recommendedName>
        <fullName evidence="7">Major facilitator superfamily (MFS) profile domain-containing protein</fullName>
    </recommendedName>
</protein>
<evidence type="ECO:0000259" key="7">
    <source>
        <dbReference type="PROSITE" id="PS50850"/>
    </source>
</evidence>
<dbReference type="InterPro" id="IPR011701">
    <property type="entry name" value="MFS"/>
</dbReference>
<dbReference type="SUPFAM" id="SSF103473">
    <property type="entry name" value="MFS general substrate transporter"/>
    <property type="match status" value="1"/>
</dbReference>
<dbReference type="EMBL" id="MNYX01000069">
    <property type="protein sequence ID" value="OIP64790.1"/>
    <property type="molecule type" value="Genomic_DNA"/>
</dbReference>
<feature type="transmembrane region" description="Helical" evidence="6">
    <location>
        <begin position="189"/>
        <end position="207"/>
    </location>
</feature>
<feature type="transmembrane region" description="Helical" evidence="6">
    <location>
        <begin position="12"/>
        <end position="39"/>
    </location>
</feature>
<feature type="transmembrane region" description="Helical" evidence="6">
    <location>
        <begin position="306"/>
        <end position="324"/>
    </location>
</feature>
<dbReference type="InterPro" id="IPR020846">
    <property type="entry name" value="MFS_dom"/>
</dbReference>
<feature type="transmembrane region" description="Helical" evidence="6">
    <location>
        <begin position="241"/>
        <end position="269"/>
    </location>
</feature>
<dbReference type="Pfam" id="PF07690">
    <property type="entry name" value="MFS_1"/>
    <property type="match status" value="1"/>
</dbReference>
<dbReference type="PANTHER" id="PTHR23504:SF15">
    <property type="entry name" value="MAJOR FACILITATOR SUPERFAMILY (MFS) PROFILE DOMAIN-CONTAINING PROTEIN"/>
    <property type="match status" value="1"/>
</dbReference>
<proteinExistence type="predicted"/>
<feature type="transmembrane region" description="Helical" evidence="6">
    <location>
        <begin position="275"/>
        <end position="294"/>
    </location>
</feature>
<evidence type="ECO:0000256" key="1">
    <source>
        <dbReference type="ARBA" id="ARBA00004141"/>
    </source>
</evidence>
<comment type="subcellular location">
    <subcellularLocation>
        <location evidence="1">Membrane</location>
        <topology evidence="1">Multi-pass membrane protein</topology>
    </subcellularLocation>
</comment>
<keyword evidence="3 6" id="KW-0812">Transmembrane</keyword>
<dbReference type="PROSITE" id="PS50850">
    <property type="entry name" value="MFS"/>
    <property type="match status" value="1"/>
</dbReference>
<feature type="transmembrane region" description="Helical" evidence="6">
    <location>
        <begin position="118"/>
        <end position="141"/>
    </location>
</feature>
<dbReference type="GO" id="GO:0016020">
    <property type="term" value="C:membrane"/>
    <property type="evidence" value="ECO:0007669"/>
    <property type="project" value="UniProtKB-SubCell"/>
</dbReference>
<feature type="transmembrane region" description="Helical" evidence="6">
    <location>
        <begin position="59"/>
        <end position="80"/>
    </location>
</feature>
<evidence type="ECO:0000256" key="3">
    <source>
        <dbReference type="ARBA" id="ARBA00022692"/>
    </source>
</evidence>
<name>A0A1J5GA53_9BACT</name>
<dbReference type="PRINTS" id="PR01035">
    <property type="entry name" value="TCRTETA"/>
</dbReference>
<evidence type="ECO:0000256" key="6">
    <source>
        <dbReference type="SAM" id="Phobius"/>
    </source>
</evidence>
<keyword evidence="2" id="KW-0813">Transport</keyword>
<keyword evidence="5 6" id="KW-0472">Membrane</keyword>